<evidence type="ECO:0000313" key="1">
    <source>
        <dbReference type="EMBL" id="OAA87806.1"/>
    </source>
</evidence>
<reference evidence="1 2" key="1">
    <citation type="journal article" date="2015" name="Biotechnol. Bioeng.">
        <title>Genome sequence and phenotypic characterization of Caulobacter segnis.</title>
        <authorList>
            <person name="Patel S."/>
            <person name="Fletcher B."/>
            <person name="Scott D.C."/>
            <person name="Ely B."/>
        </authorList>
    </citation>
    <scope>NUCLEOTIDE SEQUENCE [LARGE SCALE GENOMIC DNA]</scope>
    <source>
        <strain evidence="1 2">ERI-2</strain>
    </source>
</reference>
<protein>
    <submittedName>
        <fullName evidence="1">Uncharacterized protein</fullName>
    </submittedName>
</protein>
<comment type="caution">
    <text evidence="1">The sequence shown here is derived from an EMBL/GenBank/DDBJ whole genome shotgun (WGS) entry which is preliminary data.</text>
</comment>
<dbReference type="EMBL" id="LITT01000019">
    <property type="protein sequence ID" value="OAA87806.1"/>
    <property type="molecule type" value="Genomic_DNA"/>
</dbReference>
<accession>A0A162L2X2</accession>
<organism evidence="1 2">
    <name type="scientific">Clostridium ljungdahlii</name>
    <dbReference type="NCBI Taxonomy" id="1538"/>
    <lineage>
        <taxon>Bacteria</taxon>
        <taxon>Bacillati</taxon>
        <taxon>Bacillota</taxon>
        <taxon>Clostridia</taxon>
        <taxon>Eubacteriales</taxon>
        <taxon>Clostridiaceae</taxon>
        <taxon>Clostridium</taxon>
    </lineage>
</organism>
<dbReference type="Proteomes" id="UP000077407">
    <property type="component" value="Unassembled WGS sequence"/>
</dbReference>
<dbReference type="AlphaFoldDB" id="A0A162L2X2"/>
<gene>
    <name evidence="1" type="ORF">WY13_01921</name>
</gene>
<name>A0A162L2X2_9CLOT</name>
<dbReference type="PATRIC" id="fig|1538.10.peg.2366"/>
<sequence length="50" mass="6062">MTSIRRDKVTTNGKRKKITVPDDILKSDPLLKKNELILKLLRARYRIYWY</sequence>
<proteinExistence type="predicted"/>
<evidence type="ECO:0000313" key="2">
    <source>
        <dbReference type="Proteomes" id="UP000077407"/>
    </source>
</evidence>